<dbReference type="RefSeq" id="WP_142787394.1">
    <property type="nucleotide sequence ID" value="NZ_VHJK01000001.1"/>
</dbReference>
<feature type="signal peptide" evidence="1">
    <location>
        <begin position="1"/>
        <end position="20"/>
    </location>
</feature>
<keyword evidence="3" id="KW-1185">Reference proteome</keyword>
<evidence type="ECO:0000313" key="3">
    <source>
        <dbReference type="Proteomes" id="UP000316343"/>
    </source>
</evidence>
<keyword evidence="1" id="KW-0732">Signal</keyword>
<reference evidence="2 3" key="1">
    <citation type="submission" date="2019-06" db="EMBL/GenBank/DDBJ databases">
        <title>Erythrobacter insulae sp. nov., isolated from a tidal flat.</title>
        <authorList>
            <person name="Yoon J.-H."/>
        </authorList>
    </citation>
    <scope>NUCLEOTIDE SEQUENCE [LARGE SCALE GENOMIC DNA]</scope>
    <source>
        <strain evidence="2 3">JBTF-M21</strain>
    </source>
</reference>
<dbReference type="Proteomes" id="UP000316343">
    <property type="component" value="Unassembled WGS sequence"/>
</dbReference>
<comment type="caution">
    <text evidence="2">The sequence shown here is derived from an EMBL/GenBank/DDBJ whole genome shotgun (WGS) entry which is preliminary data.</text>
</comment>
<gene>
    <name evidence="2" type="ORF">FGU71_04200</name>
</gene>
<name>A0A547PAG7_9SPHN</name>
<proteinExistence type="predicted"/>
<sequence>MTIRAFASPVLFTSAMLLPACSPPEQTAESLADGPQDGFWSALASHCGNAYRGTLVSDDAADADFAEADMVMHVRECSEDRIAVPFHVAIDGQWDRSRTWVFTRTDAGLRLKHDHRHEDGSSDAVTMYGGDTVDAGTAAAQNFPVDAESIAMFEREGLGASVTNVWTVEVEPAISGDGSFVYQLQRTIEGGAPEDRFFRVEFDLSTAAETPSAPWGHE</sequence>
<evidence type="ECO:0000313" key="2">
    <source>
        <dbReference type="EMBL" id="TRD11130.1"/>
    </source>
</evidence>
<organism evidence="2 3">
    <name type="scientific">Erythrobacter insulae</name>
    <dbReference type="NCBI Taxonomy" id="2584124"/>
    <lineage>
        <taxon>Bacteria</taxon>
        <taxon>Pseudomonadati</taxon>
        <taxon>Pseudomonadota</taxon>
        <taxon>Alphaproteobacteria</taxon>
        <taxon>Sphingomonadales</taxon>
        <taxon>Erythrobacteraceae</taxon>
        <taxon>Erythrobacter/Porphyrobacter group</taxon>
        <taxon>Erythrobacter</taxon>
    </lineage>
</organism>
<protein>
    <recommendedName>
        <fullName evidence="4">Lipoprotein</fullName>
    </recommendedName>
</protein>
<feature type="chain" id="PRO_5022133533" description="Lipoprotein" evidence="1">
    <location>
        <begin position="21"/>
        <end position="218"/>
    </location>
</feature>
<accession>A0A547PAG7</accession>
<evidence type="ECO:0008006" key="4">
    <source>
        <dbReference type="Google" id="ProtNLM"/>
    </source>
</evidence>
<dbReference type="AlphaFoldDB" id="A0A547PAG7"/>
<dbReference type="EMBL" id="VHJK01000001">
    <property type="protein sequence ID" value="TRD11130.1"/>
    <property type="molecule type" value="Genomic_DNA"/>
</dbReference>
<dbReference type="OrthoDB" id="1524207at2"/>
<evidence type="ECO:0000256" key="1">
    <source>
        <dbReference type="SAM" id="SignalP"/>
    </source>
</evidence>